<protein>
    <submittedName>
        <fullName evidence="1">Uncharacterized protein</fullName>
    </submittedName>
</protein>
<organism evidence="1 2">
    <name type="scientific">Fusarium gaditjirri</name>
    <dbReference type="NCBI Taxonomy" id="282569"/>
    <lineage>
        <taxon>Eukaryota</taxon>
        <taxon>Fungi</taxon>
        <taxon>Dikarya</taxon>
        <taxon>Ascomycota</taxon>
        <taxon>Pezizomycotina</taxon>
        <taxon>Sordariomycetes</taxon>
        <taxon>Hypocreomycetidae</taxon>
        <taxon>Hypocreales</taxon>
        <taxon>Nectriaceae</taxon>
        <taxon>Fusarium</taxon>
        <taxon>Fusarium nisikadoi species complex</taxon>
    </lineage>
</organism>
<proteinExistence type="predicted"/>
<name>A0A8H4WNQ6_9HYPO</name>
<evidence type="ECO:0000313" key="1">
    <source>
        <dbReference type="EMBL" id="KAF4945108.1"/>
    </source>
</evidence>
<keyword evidence="2" id="KW-1185">Reference proteome</keyword>
<dbReference type="EMBL" id="JABFAI010000383">
    <property type="protein sequence ID" value="KAF4945108.1"/>
    <property type="molecule type" value="Genomic_DNA"/>
</dbReference>
<sequence length="279" mass="31352">MVATDIKLGPIIAPLEKDDKRTIHFTDLGIDIRTATGLTIKVPINNSACTLPLSAMKSHQNGTDFISHWKAVRGEAQPEDGVSSLSKSFDEDTDYPLELCVSSIGNMGAKPPCKPLKTIQEPEKNDALWLLKGYIDLRLPEGGDFWTGNKESFPQGTDDVVGFIDFLKLPENCQHPYARWWFDLLVVRKRAQRNWSNWLSSLRSATRRHENAPLSATPRGAYHKKCAVFTPGPKKQGSEWLLALVWALGCLQKRVKLHAGQHTQRPVSWYTMVIFLVCD</sequence>
<comment type="caution">
    <text evidence="1">The sequence shown here is derived from an EMBL/GenBank/DDBJ whole genome shotgun (WGS) entry which is preliminary data.</text>
</comment>
<accession>A0A8H4WNQ6</accession>
<gene>
    <name evidence="1" type="ORF">FGADI_12196</name>
</gene>
<evidence type="ECO:0000313" key="2">
    <source>
        <dbReference type="Proteomes" id="UP000604273"/>
    </source>
</evidence>
<dbReference type="Proteomes" id="UP000604273">
    <property type="component" value="Unassembled WGS sequence"/>
</dbReference>
<dbReference type="AlphaFoldDB" id="A0A8H4WNQ6"/>
<reference evidence="1" key="1">
    <citation type="journal article" date="2020" name="BMC Genomics">
        <title>Correction to: Identification and distribution of gene clusters required for synthesis of sphingolipid metabolism inhibitors in diverse species of the filamentous fungus Fusarium.</title>
        <authorList>
            <person name="Kim H.S."/>
            <person name="Lohmar J.M."/>
            <person name="Busman M."/>
            <person name="Brown D.W."/>
            <person name="Naumann T.A."/>
            <person name="Divon H.H."/>
            <person name="Lysoe E."/>
            <person name="Uhlig S."/>
            <person name="Proctor R.H."/>
        </authorList>
    </citation>
    <scope>NUCLEOTIDE SEQUENCE</scope>
    <source>
        <strain evidence="1">NRRL 45417</strain>
    </source>
</reference>
<dbReference type="OrthoDB" id="2121009at2759"/>
<reference evidence="1" key="2">
    <citation type="submission" date="2020-05" db="EMBL/GenBank/DDBJ databases">
        <authorList>
            <person name="Kim H.-S."/>
            <person name="Proctor R.H."/>
            <person name="Brown D.W."/>
        </authorList>
    </citation>
    <scope>NUCLEOTIDE SEQUENCE</scope>
    <source>
        <strain evidence="1">NRRL 45417</strain>
    </source>
</reference>